<dbReference type="PIRSF" id="PIRSF008711">
    <property type="entry name" value="UCP008711"/>
    <property type="match status" value="1"/>
</dbReference>
<comment type="caution">
    <text evidence="1">The sequence shown here is derived from an EMBL/GenBank/DDBJ whole genome shotgun (WGS) entry which is preliminary data.</text>
</comment>
<dbReference type="AlphaFoldDB" id="A0A8I1J9W2"/>
<evidence type="ECO:0000313" key="2">
    <source>
        <dbReference type="Proteomes" id="UP000650605"/>
    </source>
</evidence>
<dbReference type="InterPro" id="IPR009794">
    <property type="entry name" value="ASRT"/>
</dbReference>
<dbReference type="Pfam" id="PF07100">
    <property type="entry name" value="ASRT"/>
    <property type="match status" value="1"/>
</dbReference>
<dbReference type="SUPFAM" id="SSF89232">
    <property type="entry name" value="Hypothetical protein TM1070"/>
    <property type="match status" value="1"/>
</dbReference>
<organism evidence="1 2">
    <name type="scientific">Paenibacillus polymyxa</name>
    <name type="common">Bacillus polymyxa</name>
    <dbReference type="NCBI Taxonomy" id="1406"/>
    <lineage>
        <taxon>Bacteria</taxon>
        <taxon>Bacillati</taxon>
        <taxon>Bacillota</taxon>
        <taxon>Bacilli</taxon>
        <taxon>Bacillales</taxon>
        <taxon>Paenibacillaceae</taxon>
        <taxon>Paenibacillus</taxon>
    </lineage>
</organism>
<accession>A0A8I1J9W2</accession>
<name>A0A8I1J9W2_PAEPO</name>
<reference evidence="1" key="1">
    <citation type="submission" date="2020-12" db="EMBL/GenBank/DDBJ databases">
        <title>Paenibacillus polymyxa LMG 27872: a double-edged sword.</title>
        <authorList>
            <person name="Langendries S."/>
            <person name="Garcia Mendez S."/>
            <person name="Beirinckx S."/>
            <person name="Viaene T."/>
            <person name="Baeyen S."/>
            <person name="Goeminne G."/>
            <person name="Willems A."/>
            <person name="Debode J."/>
            <person name="Goormachtig S."/>
        </authorList>
    </citation>
    <scope>NUCLEOTIDE SEQUENCE</scope>
    <source>
        <strain evidence="1">LMG 27872</strain>
    </source>
</reference>
<evidence type="ECO:0000313" key="1">
    <source>
        <dbReference type="EMBL" id="MBM0636111.1"/>
    </source>
</evidence>
<dbReference type="Proteomes" id="UP000650605">
    <property type="component" value="Unassembled WGS sequence"/>
</dbReference>
<gene>
    <name evidence="1" type="ORF">JDW19_23695</name>
</gene>
<proteinExistence type="predicted"/>
<dbReference type="EMBL" id="JAEHFQ010000019">
    <property type="protein sequence ID" value="MBM0636111.1"/>
    <property type="molecule type" value="Genomic_DNA"/>
</dbReference>
<protein>
    <recommendedName>
        <fullName evidence="3">Sensory rhodopsin transducer</fullName>
    </recommendedName>
</protein>
<evidence type="ECO:0008006" key="3">
    <source>
        <dbReference type="Google" id="ProtNLM"/>
    </source>
</evidence>
<dbReference type="RefSeq" id="WP_165150767.1">
    <property type="nucleotide sequence ID" value="NZ_JAEHFQ010000019.1"/>
</dbReference>
<dbReference type="Gene3D" id="2.60.290.11">
    <property type="entry name" value="TM1070-like"/>
    <property type="match status" value="1"/>
</dbReference>
<dbReference type="InterPro" id="IPR036698">
    <property type="entry name" value="TM1070-like_sf"/>
</dbReference>
<sequence length="137" mass="15333">MGDTELFQELSQERAANQPRGSLFWVIPDGYIPPESRGELLSHESICVLNCGSRVANLSIDIYFEDREPLEGLIEVVEGRRTRHIRTASLEKSGERIPTGIPYAITVTSDVPIIVQYSRLDTTQPELALMSVMAYPI</sequence>